<sequence length="958" mass="106853">MAFKYRSLASLALFATLLANCRQPQASTVVSGAISAKQAQTEALWPEVKKENRPWTRWWWMGNAVDEKNIDRLLAEYAKAGIGGVEIAPIYGAKGHESRYLDFLSPQWMAMLDATVKKAGSLNMGVDMTQGTGWPFGGPQVTPEHAASRLILQKYALNGGQTLTEKLEVKDPKQKEVGVVLQAVMAYHDKGAILNLTDKVSPEGKLNWKAPAGTWEIYAAFNGKTRQMVKRAAPGGVGYTLDHLSKTATQAYLQPFTQAFNGSNHGVRAFYNDSYEVYGADWSAGFFEEFQKRRGYDLRPFLRELVSKEHTEKVARLKSDYRETMSEMLYHNFYTPWNEWAHKHKSLTKNQSHGSPGNLLDLYAAVDIPECETFGSSYFPIPGLRRDSADVRNVDPDPIMLKFASSAAHVTGKNLVSSETFTWLGEHFKTSYSQMKPEVEQVFLSGVNHVFYHGVTYSPEEVAWPGWLFYASLNMTPANSLWPQFNGFNQYITRVQSVLQAGKADNEILVYWPIHDVWSKPEGMQMMIGVHEVDEWLHPTQFYKQSKGLMEAGYSVDFVSDKMLHQSSVNNGQIMTAAAAPEHKVLVLPQSKYMAETTFERAIQLANEGATVIIEQLPTEVPGLHDLENRRQKLQQVTKSLSFTDAGNGIRQTKAGKGEILLSKDIQKALAYKNIQREALTDTGLKFTRRHIGNGKYYYLVNHTAKAIDTTIPLNVAAQSVVMLDPQSGNAGLAASSTSHEKTTVRVQMKPGEALILKATTQQTPEVIAWQYLDNAGAPSEVKGTWSLRFTQGGPELPAEQKLTQLTSWTELPDKKGESFSGTGEYTITFEVPAKKAAEYVLDLGKVNESAKVWINGQEVGYINSIPFQARVGQYLKPGKNTLKIEVANLMANRIRHMDQQKIQWRNYYEINFVNINYKPFDASVWQPMPSGLLGPVTLTPYSTSAGAVSGSLGRKGN</sequence>
<keyword evidence="1 4" id="KW-0378">Hydrolase</keyword>
<name>A0A5M8QB87_9BACT</name>
<dbReference type="EMBL" id="VKKZ01000022">
    <property type="protein sequence ID" value="KAA6432311.1"/>
    <property type="molecule type" value="Genomic_DNA"/>
</dbReference>
<dbReference type="GO" id="GO:0005975">
    <property type="term" value="P:carbohydrate metabolic process"/>
    <property type="evidence" value="ECO:0007669"/>
    <property type="project" value="InterPro"/>
</dbReference>
<dbReference type="InterPro" id="IPR053161">
    <property type="entry name" value="Ulvan_degrading_GH"/>
</dbReference>
<reference evidence="4 6" key="2">
    <citation type="submission" date="2019-09" db="EMBL/GenBank/DDBJ databases">
        <title>A bacterium isolated from glacier soil.</title>
        <authorList>
            <person name="Liu Q."/>
        </authorList>
    </citation>
    <scope>NUCLEOTIDE SEQUENCE [LARGE SCALE GENOMIC DNA]</scope>
    <source>
        <strain evidence="4 6">MDT1-10-3</strain>
    </source>
</reference>
<evidence type="ECO:0000313" key="5">
    <source>
        <dbReference type="EMBL" id="MFA1771554.1"/>
    </source>
</evidence>
<feature type="signal peptide" evidence="2">
    <location>
        <begin position="1"/>
        <end position="26"/>
    </location>
</feature>
<protein>
    <submittedName>
        <fullName evidence="4">Glycoside hydrolase</fullName>
    </submittedName>
    <submittedName>
        <fullName evidence="5">Glycosyl hydrolase</fullName>
    </submittedName>
</protein>
<organism evidence="4 6">
    <name type="scientific">Rufibacter glacialis</name>
    <dbReference type="NCBI Taxonomy" id="1259555"/>
    <lineage>
        <taxon>Bacteria</taxon>
        <taxon>Pseudomonadati</taxon>
        <taxon>Bacteroidota</taxon>
        <taxon>Cytophagia</taxon>
        <taxon>Cytophagales</taxon>
        <taxon>Hymenobacteraceae</taxon>
        <taxon>Rufibacter</taxon>
    </lineage>
</organism>
<dbReference type="Proteomes" id="UP000323866">
    <property type="component" value="Unassembled WGS sequence"/>
</dbReference>
<dbReference type="Pfam" id="PF17132">
    <property type="entry name" value="Glyco_hydro_106"/>
    <property type="match status" value="2"/>
</dbReference>
<accession>A0A5M8QB87</accession>
<dbReference type="GO" id="GO:0004553">
    <property type="term" value="F:hydrolase activity, hydrolyzing O-glycosyl compounds"/>
    <property type="evidence" value="ECO:0007669"/>
    <property type="project" value="InterPro"/>
</dbReference>
<dbReference type="Pfam" id="PF22666">
    <property type="entry name" value="Glyco_hydro_2_N2"/>
    <property type="match status" value="1"/>
</dbReference>
<evidence type="ECO:0000313" key="4">
    <source>
        <dbReference type="EMBL" id="KAA6432311.1"/>
    </source>
</evidence>
<feature type="chain" id="PRO_5024436401" evidence="2">
    <location>
        <begin position="27"/>
        <end position="958"/>
    </location>
</feature>
<dbReference type="AlphaFoldDB" id="A0A5M8QB87"/>
<keyword evidence="2" id="KW-0732">Signal</keyword>
<dbReference type="Gene3D" id="2.60.120.260">
    <property type="entry name" value="Galactose-binding domain-like"/>
    <property type="match status" value="1"/>
</dbReference>
<evidence type="ECO:0000256" key="1">
    <source>
        <dbReference type="ARBA" id="ARBA00022801"/>
    </source>
</evidence>
<evidence type="ECO:0000256" key="2">
    <source>
        <dbReference type="SAM" id="SignalP"/>
    </source>
</evidence>
<dbReference type="NCBIfam" id="NF045579">
    <property type="entry name" value="rhamnoside_JR"/>
    <property type="match status" value="1"/>
</dbReference>
<dbReference type="InterPro" id="IPR054593">
    <property type="entry name" value="Beta-mannosidase-like_N2"/>
</dbReference>
<dbReference type="EMBL" id="JBGOGF010000004">
    <property type="protein sequence ID" value="MFA1771554.1"/>
    <property type="molecule type" value="Genomic_DNA"/>
</dbReference>
<reference evidence="4 6" key="1">
    <citation type="submission" date="2019-07" db="EMBL/GenBank/DDBJ databases">
        <authorList>
            <person name="Qu J.-H."/>
        </authorList>
    </citation>
    <scope>NUCLEOTIDE SEQUENCE [LARGE SCALE GENOMIC DNA]</scope>
    <source>
        <strain evidence="4 6">MDT1-10-3</strain>
    </source>
</reference>
<evidence type="ECO:0000259" key="3">
    <source>
        <dbReference type="Pfam" id="PF22666"/>
    </source>
</evidence>
<dbReference type="RefSeq" id="WP_149099343.1">
    <property type="nucleotide sequence ID" value="NZ_BMMG01000005.1"/>
</dbReference>
<dbReference type="InterPro" id="IPR008979">
    <property type="entry name" value="Galactose-bd-like_sf"/>
</dbReference>
<dbReference type="PANTHER" id="PTHR36848">
    <property type="entry name" value="DNA-BINDING PROTEIN (PUTATIVE SECRETED PROTEIN)-RELATED"/>
    <property type="match status" value="1"/>
</dbReference>
<dbReference type="SUPFAM" id="SSF49785">
    <property type="entry name" value="Galactose-binding domain-like"/>
    <property type="match status" value="1"/>
</dbReference>
<evidence type="ECO:0000313" key="7">
    <source>
        <dbReference type="Proteomes" id="UP001570846"/>
    </source>
</evidence>
<dbReference type="OrthoDB" id="9761519at2"/>
<comment type="caution">
    <text evidence="4">The sequence shown here is derived from an EMBL/GenBank/DDBJ whole genome shotgun (WGS) entry which is preliminary data.</text>
</comment>
<dbReference type="Proteomes" id="UP001570846">
    <property type="component" value="Unassembled WGS sequence"/>
</dbReference>
<dbReference type="PANTHER" id="PTHR36848:SF2">
    <property type="entry name" value="SECRETED PROTEIN"/>
    <property type="match status" value="1"/>
</dbReference>
<reference evidence="5 7" key="3">
    <citation type="submission" date="2024-08" db="EMBL/GenBank/DDBJ databases">
        <authorList>
            <person name="Wei W."/>
        </authorList>
    </citation>
    <scope>NUCLEOTIDE SEQUENCE [LARGE SCALE GENOMIC DNA]</scope>
    <source>
        <strain evidence="5 7">XU2</strain>
    </source>
</reference>
<feature type="domain" description="Beta-mannosidase-like galactose-binding" evidence="3">
    <location>
        <begin position="825"/>
        <end position="907"/>
    </location>
</feature>
<keyword evidence="7" id="KW-1185">Reference proteome</keyword>
<proteinExistence type="predicted"/>
<evidence type="ECO:0000313" key="6">
    <source>
        <dbReference type="Proteomes" id="UP000323866"/>
    </source>
</evidence>
<gene>
    <name evidence="5" type="ORF">ACD591_09650</name>
    <name evidence="4" type="ORF">FOE74_14465</name>
</gene>